<protein>
    <submittedName>
        <fullName evidence="7">(2Fe-2S) ferredoxin</fullName>
    </submittedName>
    <submittedName>
        <fullName evidence="8">Glycine/D-amino acid oxidase</fullName>
    </submittedName>
</protein>
<dbReference type="InterPro" id="IPR038010">
    <property type="entry name" value="YhfW_C"/>
</dbReference>
<dbReference type="PANTHER" id="PTHR13847:SF274">
    <property type="entry name" value="RIESKE 2FE-2S IRON-SULFUR PROTEIN YHFW-RELATED"/>
    <property type="match status" value="1"/>
</dbReference>
<dbReference type="PANTHER" id="PTHR13847">
    <property type="entry name" value="SARCOSINE DEHYDROGENASE-RELATED"/>
    <property type="match status" value="1"/>
</dbReference>
<dbReference type="SUPFAM" id="SSF51905">
    <property type="entry name" value="FAD/NAD(P)-binding domain"/>
    <property type="match status" value="1"/>
</dbReference>
<dbReference type="Gene3D" id="2.102.10.10">
    <property type="entry name" value="Rieske [2Fe-2S] iron-sulphur domain"/>
    <property type="match status" value="1"/>
</dbReference>
<feature type="domain" description="Rieske" evidence="6">
    <location>
        <begin position="416"/>
        <end position="503"/>
    </location>
</feature>
<organism evidence="7 10">
    <name type="scientific">Myxococcus fulvus</name>
    <dbReference type="NCBI Taxonomy" id="33"/>
    <lineage>
        <taxon>Bacteria</taxon>
        <taxon>Pseudomonadati</taxon>
        <taxon>Myxococcota</taxon>
        <taxon>Myxococcia</taxon>
        <taxon>Myxococcales</taxon>
        <taxon>Cystobacterineae</taxon>
        <taxon>Myxococcaceae</taxon>
        <taxon>Myxococcus</taxon>
    </lineage>
</organism>
<dbReference type="EMBL" id="BJXR01000049">
    <property type="protein sequence ID" value="GEN11750.1"/>
    <property type="molecule type" value="Genomic_DNA"/>
</dbReference>
<reference evidence="7 10" key="2">
    <citation type="submission" date="2019-07" db="EMBL/GenBank/DDBJ databases">
        <title>Whole genome shotgun sequence of Myxococcus fulvus NBRC 100333.</title>
        <authorList>
            <person name="Hosoyama A."/>
            <person name="Uohara A."/>
            <person name="Ohji S."/>
            <person name="Ichikawa N."/>
        </authorList>
    </citation>
    <scope>NUCLEOTIDE SEQUENCE [LARGE SCALE GENOMIC DNA]</scope>
    <source>
        <strain evidence="7 10">NBRC 100333</strain>
    </source>
</reference>
<dbReference type="InterPro" id="IPR036922">
    <property type="entry name" value="Rieske_2Fe-2S_sf"/>
</dbReference>
<dbReference type="InterPro" id="IPR036188">
    <property type="entry name" value="FAD/NAD-bd_sf"/>
</dbReference>
<dbReference type="EMBL" id="FOIB01000015">
    <property type="protein sequence ID" value="SEU40401.1"/>
    <property type="molecule type" value="Genomic_DNA"/>
</dbReference>
<evidence type="ECO:0000313" key="9">
    <source>
        <dbReference type="Proteomes" id="UP000183760"/>
    </source>
</evidence>
<dbReference type="SUPFAM" id="SSF50022">
    <property type="entry name" value="ISP domain"/>
    <property type="match status" value="1"/>
</dbReference>
<dbReference type="GO" id="GO:0005737">
    <property type="term" value="C:cytoplasm"/>
    <property type="evidence" value="ECO:0007669"/>
    <property type="project" value="TreeGrafter"/>
</dbReference>
<dbReference type="STRING" id="1334629.MFUL124B02_09195"/>
<keyword evidence="4" id="KW-0411">Iron-sulfur</keyword>
<dbReference type="Proteomes" id="UP000183760">
    <property type="component" value="Unassembled WGS sequence"/>
</dbReference>
<dbReference type="RefSeq" id="WP_074959045.1">
    <property type="nucleotide sequence ID" value="NZ_BJXR01000049.1"/>
</dbReference>
<dbReference type="PROSITE" id="PS51296">
    <property type="entry name" value="RIESKE"/>
    <property type="match status" value="1"/>
</dbReference>
<evidence type="ECO:0000256" key="2">
    <source>
        <dbReference type="ARBA" id="ARBA00022723"/>
    </source>
</evidence>
<dbReference type="GO" id="GO:0016020">
    <property type="term" value="C:membrane"/>
    <property type="evidence" value="ECO:0007669"/>
    <property type="project" value="InterPro"/>
</dbReference>
<evidence type="ECO:0000313" key="8">
    <source>
        <dbReference type="EMBL" id="SEU40401.1"/>
    </source>
</evidence>
<evidence type="ECO:0000259" key="6">
    <source>
        <dbReference type="PROSITE" id="PS51296"/>
    </source>
</evidence>
<dbReference type="FunFam" id="2.102.10.10:FF:000014">
    <property type="entry name" value="Oxidoreductase, FAD dependent"/>
    <property type="match status" value="1"/>
</dbReference>
<gene>
    <name evidence="7" type="ORF">MFU01_67870</name>
    <name evidence="8" type="ORF">SAMN05443572_115111</name>
</gene>
<evidence type="ECO:0000256" key="5">
    <source>
        <dbReference type="ARBA" id="ARBA00023157"/>
    </source>
</evidence>
<dbReference type="CDD" id="cd03477">
    <property type="entry name" value="Rieske_YhfW_C"/>
    <property type="match status" value="1"/>
</dbReference>
<dbReference type="GO" id="GO:0051537">
    <property type="term" value="F:2 iron, 2 sulfur cluster binding"/>
    <property type="evidence" value="ECO:0007669"/>
    <property type="project" value="UniProtKB-KW"/>
</dbReference>
<evidence type="ECO:0000256" key="1">
    <source>
        <dbReference type="ARBA" id="ARBA00022714"/>
    </source>
</evidence>
<dbReference type="InterPro" id="IPR005805">
    <property type="entry name" value="Rieske_Fe-S_prot_C"/>
</dbReference>
<evidence type="ECO:0000313" key="10">
    <source>
        <dbReference type="Proteomes" id="UP000321514"/>
    </source>
</evidence>
<dbReference type="Proteomes" id="UP000321514">
    <property type="component" value="Unassembled WGS sequence"/>
</dbReference>
<evidence type="ECO:0000256" key="3">
    <source>
        <dbReference type="ARBA" id="ARBA00023004"/>
    </source>
</evidence>
<keyword evidence="2" id="KW-0479">Metal-binding</keyword>
<keyword evidence="1" id="KW-0001">2Fe-2S</keyword>
<dbReference type="InterPro" id="IPR006076">
    <property type="entry name" value="FAD-dep_OxRdtase"/>
</dbReference>
<dbReference type="GO" id="GO:0046872">
    <property type="term" value="F:metal ion binding"/>
    <property type="evidence" value="ECO:0007669"/>
    <property type="project" value="UniProtKB-KW"/>
</dbReference>
<dbReference type="Pfam" id="PF01266">
    <property type="entry name" value="DAO"/>
    <property type="match status" value="1"/>
</dbReference>
<dbReference type="OrthoDB" id="9767869at2"/>
<reference evidence="8 9" key="1">
    <citation type="submission" date="2016-10" db="EMBL/GenBank/DDBJ databases">
        <authorList>
            <person name="Varghese N."/>
            <person name="Submissions S."/>
        </authorList>
    </citation>
    <scope>NUCLEOTIDE SEQUENCE [LARGE SCALE GENOMIC DNA]</scope>
    <source>
        <strain evidence="8 9">DSM 16525</strain>
    </source>
</reference>
<accession>A0A511TC34</accession>
<dbReference type="InterPro" id="IPR017941">
    <property type="entry name" value="Rieske_2Fe-2S"/>
</dbReference>
<keyword evidence="9" id="KW-1185">Reference proteome</keyword>
<evidence type="ECO:0000313" key="7">
    <source>
        <dbReference type="EMBL" id="GEN11750.1"/>
    </source>
</evidence>
<dbReference type="Pfam" id="PF00355">
    <property type="entry name" value="Rieske"/>
    <property type="match status" value="1"/>
</dbReference>
<keyword evidence="5" id="KW-1015">Disulfide bond</keyword>
<dbReference type="Gene3D" id="3.50.50.60">
    <property type="entry name" value="FAD/NAD(P)-binding domain"/>
    <property type="match status" value="1"/>
</dbReference>
<name>A0A511TC34_MYXFU</name>
<sequence length="503" mass="55181">MDETRTHRSLWTLTTPTRDFPTLPGDLTVDVAVIGGGMAGLTTAWLLKCAGKRVAVLEMNRILSGQTGQTTAHLTELLDTPYATLRRDFGEKGARLAASSSRAAIEQIASLVEELRLDCDFQRVPMFQYAETARELQSLEDEVSAARDAGLLATLTQRVPLPFAVKGALRVEDQALFHPRKYLLGLADRIPGDGCHLFENTRVLEVQDGKPCRVVTDRGVVTATDVVEATTTPLNRVFMHTKLFPYRTYAVAGPLDGALEPAQYYDCKEPYHYIRTQPVDGRTYVIVGGEDHKVGAEEDTARCYAALEEFARERFPVESITHRWSGQVIEPADGLAYIGRDSARKHVYVATGFSGTGMTFGTLAGMLLTDLILGRENPFAALYDATRVKPMAGVKDFIQENAEVAFRFVADRLARPDGKHLSEVAPGEAKVLEVDGQKVAVYREEDGTSHAVSPVCTHLGCHVHWNGAERSWDCPCHGARFSPTGKVLNGPAVKDLPSRKLPT</sequence>
<comment type="caution">
    <text evidence="7">The sequence shown here is derived from an EMBL/GenBank/DDBJ whole genome shotgun (WGS) entry which is preliminary data.</text>
</comment>
<evidence type="ECO:0000256" key="4">
    <source>
        <dbReference type="ARBA" id="ARBA00023014"/>
    </source>
</evidence>
<keyword evidence="3" id="KW-0408">Iron</keyword>
<dbReference type="PRINTS" id="PR00162">
    <property type="entry name" value="RIESKE"/>
</dbReference>
<dbReference type="Gene3D" id="3.30.9.10">
    <property type="entry name" value="D-Amino Acid Oxidase, subunit A, domain 2"/>
    <property type="match status" value="1"/>
</dbReference>
<proteinExistence type="predicted"/>
<dbReference type="AlphaFoldDB" id="A0A511TC34"/>